<dbReference type="AlphaFoldDB" id="A0A9W4TTD7"/>
<feature type="compositionally biased region" description="Basic and acidic residues" evidence="1">
    <location>
        <begin position="7"/>
        <end position="33"/>
    </location>
</feature>
<dbReference type="RefSeq" id="WP_271790734.1">
    <property type="nucleotide sequence ID" value="NZ_CAMXCM010000013.1"/>
</dbReference>
<feature type="compositionally biased region" description="Polar residues" evidence="1">
    <location>
        <begin position="52"/>
        <end position="61"/>
    </location>
</feature>
<name>A0A9W4TTD7_9PROT</name>
<dbReference type="EMBL" id="CAMXCM010000013">
    <property type="protein sequence ID" value="CAI3959022.1"/>
    <property type="molecule type" value="Genomic_DNA"/>
</dbReference>
<protein>
    <submittedName>
        <fullName evidence="2">Uncharacterized protein</fullName>
    </submittedName>
</protein>
<feature type="compositionally biased region" description="Polar residues" evidence="1">
    <location>
        <begin position="34"/>
        <end position="44"/>
    </location>
</feature>
<dbReference type="EMBL" id="CAMXCS010000013">
    <property type="protein sequence ID" value="CAI3961028.1"/>
    <property type="molecule type" value="Genomic_DNA"/>
</dbReference>
<organism evidence="2 4">
    <name type="scientific">Commensalibacter communis</name>
    <dbReference type="NCBI Taxonomy" id="2972786"/>
    <lineage>
        <taxon>Bacteria</taxon>
        <taxon>Pseudomonadati</taxon>
        <taxon>Pseudomonadota</taxon>
        <taxon>Alphaproteobacteria</taxon>
        <taxon>Acetobacterales</taxon>
        <taxon>Acetobacteraceae</taxon>
    </lineage>
</organism>
<evidence type="ECO:0000313" key="5">
    <source>
        <dbReference type="Proteomes" id="UP001154259"/>
    </source>
</evidence>
<evidence type="ECO:0000313" key="2">
    <source>
        <dbReference type="EMBL" id="CAI3959022.1"/>
    </source>
</evidence>
<proteinExistence type="predicted"/>
<sequence length="146" mass="16198">MTANNVKDSELTDEKTTQTKAQDKNDTKKKINDQRSGNGTNNQELEPDGELGNTTSIPRESTTSDKDILLTIGCKFPNGVVICVNNQSILLKGIQDMPNRSALRNYGHVGYTQIKQSLWREFLQSRQKWAPLENGSIFVVGENNGG</sequence>
<dbReference type="Proteomes" id="UP001154259">
    <property type="component" value="Unassembled WGS sequence"/>
</dbReference>
<accession>A0A9W4TTD7</accession>
<gene>
    <name evidence="3" type="ORF">R53529_LOCUS2320</name>
    <name evidence="2" type="ORF">R53530_LOCUS2307</name>
</gene>
<keyword evidence="5" id="KW-1185">Reference proteome</keyword>
<evidence type="ECO:0000256" key="1">
    <source>
        <dbReference type="SAM" id="MobiDB-lite"/>
    </source>
</evidence>
<evidence type="ECO:0000313" key="4">
    <source>
        <dbReference type="Proteomes" id="UP001154255"/>
    </source>
</evidence>
<evidence type="ECO:0000313" key="3">
    <source>
        <dbReference type="EMBL" id="CAI3961028.1"/>
    </source>
</evidence>
<reference evidence="2" key="1">
    <citation type="submission" date="2022-10" db="EMBL/GenBank/DDBJ databases">
        <authorList>
            <person name="Botero Cardona J."/>
        </authorList>
    </citation>
    <scope>NUCLEOTIDE SEQUENCE</scope>
    <source>
        <strain evidence="2">LMG 31819</strain>
        <strain evidence="3">R-53529</strain>
    </source>
</reference>
<feature type="region of interest" description="Disordered" evidence="1">
    <location>
        <begin position="1"/>
        <end position="62"/>
    </location>
</feature>
<comment type="caution">
    <text evidence="2">The sequence shown here is derived from an EMBL/GenBank/DDBJ whole genome shotgun (WGS) entry which is preliminary data.</text>
</comment>
<dbReference type="Proteomes" id="UP001154255">
    <property type="component" value="Unassembled WGS sequence"/>
</dbReference>